<gene>
    <name evidence="1" type="ORF">CEXT_201701</name>
</gene>
<sequence>MKEPFKKKLYRSFDKLTILNVSGHFIRKHRHHFILKYDTYVLSTLAIENFIDRLLVKLDVAITSFMDFAHKENNHREYYRSVISQVGHGHHFFYGLVAHKGKKKKRPDPTVVLSVDNWHAMGDG</sequence>
<proteinExistence type="predicted"/>
<accession>A0AAV4S3D9</accession>
<comment type="caution">
    <text evidence="1">The sequence shown here is derived from an EMBL/GenBank/DDBJ whole genome shotgun (WGS) entry which is preliminary data.</text>
</comment>
<dbReference type="EMBL" id="BPLR01009013">
    <property type="protein sequence ID" value="GIY29018.1"/>
    <property type="molecule type" value="Genomic_DNA"/>
</dbReference>
<name>A0AAV4S3D9_CAEEX</name>
<reference evidence="1 2" key="1">
    <citation type="submission" date="2021-06" db="EMBL/GenBank/DDBJ databases">
        <title>Caerostris extrusa draft genome.</title>
        <authorList>
            <person name="Kono N."/>
            <person name="Arakawa K."/>
        </authorList>
    </citation>
    <scope>NUCLEOTIDE SEQUENCE [LARGE SCALE GENOMIC DNA]</scope>
</reference>
<protein>
    <submittedName>
        <fullName evidence="1">Uncharacterized protein</fullName>
    </submittedName>
</protein>
<evidence type="ECO:0000313" key="2">
    <source>
        <dbReference type="Proteomes" id="UP001054945"/>
    </source>
</evidence>
<organism evidence="1 2">
    <name type="scientific">Caerostris extrusa</name>
    <name type="common">Bark spider</name>
    <name type="synonym">Caerostris bankana</name>
    <dbReference type="NCBI Taxonomy" id="172846"/>
    <lineage>
        <taxon>Eukaryota</taxon>
        <taxon>Metazoa</taxon>
        <taxon>Ecdysozoa</taxon>
        <taxon>Arthropoda</taxon>
        <taxon>Chelicerata</taxon>
        <taxon>Arachnida</taxon>
        <taxon>Araneae</taxon>
        <taxon>Araneomorphae</taxon>
        <taxon>Entelegynae</taxon>
        <taxon>Araneoidea</taxon>
        <taxon>Araneidae</taxon>
        <taxon>Caerostris</taxon>
    </lineage>
</organism>
<evidence type="ECO:0000313" key="1">
    <source>
        <dbReference type="EMBL" id="GIY29018.1"/>
    </source>
</evidence>
<keyword evidence="2" id="KW-1185">Reference proteome</keyword>
<dbReference type="AlphaFoldDB" id="A0AAV4S3D9"/>
<dbReference type="Proteomes" id="UP001054945">
    <property type="component" value="Unassembled WGS sequence"/>
</dbReference>